<feature type="compositionally biased region" description="Basic and acidic residues" evidence="5">
    <location>
        <begin position="117"/>
        <end position="168"/>
    </location>
</feature>
<feature type="compositionally biased region" description="Basic and acidic residues" evidence="5">
    <location>
        <begin position="85"/>
        <end position="98"/>
    </location>
</feature>
<evidence type="ECO:0000313" key="7">
    <source>
        <dbReference type="Proteomes" id="UP001058974"/>
    </source>
</evidence>
<dbReference type="InterPro" id="IPR036600">
    <property type="entry name" value="PAH_sf"/>
</dbReference>
<dbReference type="GO" id="GO:0003714">
    <property type="term" value="F:transcription corepressor activity"/>
    <property type="evidence" value="ECO:0007669"/>
    <property type="project" value="InterPro"/>
</dbReference>
<reference evidence="6 7" key="1">
    <citation type="journal article" date="2022" name="Nat. Genet.">
        <title>Improved pea reference genome and pan-genome highlight genomic features and evolutionary characteristics.</title>
        <authorList>
            <person name="Yang T."/>
            <person name="Liu R."/>
            <person name="Luo Y."/>
            <person name="Hu S."/>
            <person name="Wang D."/>
            <person name="Wang C."/>
            <person name="Pandey M.K."/>
            <person name="Ge S."/>
            <person name="Xu Q."/>
            <person name="Li N."/>
            <person name="Li G."/>
            <person name="Huang Y."/>
            <person name="Saxena R.K."/>
            <person name="Ji Y."/>
            <person name="Li M."/>
            <person name="Yan X."/>
            <person name="He Y."/>
            <person name="Liu Y."/>
            <person name="Wang X."/>
            <person name="Xiang C."/>
            <person name="Varshney R.K."/>
            <person name="Ding H."/>
            <person name="Gao S."/>
            <person name="Zong X."/>
        </authorList>
    </citation>
    <scope>NUCLEOTIDE SEQUENCE [LARGE SCALE GENOMIC DNA]</scope>
    <source>
        <strain evidence="6 7">cv. Zhongwan 6</strain>
    </source>
</reference>
<evidence type="ECO:0000256" key="5">
    <source>
        <dbReference type="SAM" id="MobiDB-lite"/>
    </source>
</evidence>
<comment type="caution">
    <text evidence="6">The sequence shown here is derived from an EMBL/GenBank/DDBJ whole genome shotgun (WGS) entry which is preliminary data.</text>
</comment>
<evidence type="ECO:0000256" key="3">
    <source>
        <dbReference type="ARBA" id="ARBA00023242"/>
    </source>
</evidence>
<evidence type="ECO:0000256" key="1">
    <source>
        <dbReference type="ARBA" id="ARBA00004123"/>
    </source>
</evidence>
<dbReference type="PANTHER" id="PTHR12346:SF0">
    <property type="entry name" value="SIN3A, ISOFORM G"/>
    <property type="match status" value="1"/>
</dbReference>
<keyword evidence="7" id="KW-1185">Reference proteome</keyword>
<dbReference type="Proteomes" id="UP001058974">
    <property type="component" value="Chromosome 6"/>
</dbReference>
<keyword evidence="2" id="KW-0678">Repressor</keyword>
<keyword evidence="3 4" id="KW-0539">Nucleus</keyword>
<dbReference type="GO" id="GO:0000122">
    <property type="term" value="P:negative regulation of transcription by RNA polymerase II"/>
    <property type="evidence" value="ECO:0007669"/>
    <property type="project" value="TreeGrafter"/>
</dbReference>
<protein>
    <submittedName>
        <fullName evidence="6">Uncharacterized protein</fullName>
    </submittedName>
</protein>
<gene>
    <name evidence="6" type="ORF">KIW84_065671</name>
</gene>
<organism evidence="6 7">
    <name type="scientific">Pisum sativum</name>
    <name type="common">Garden pea</name>
    <name type="synonym">Lathyrus oleraceus</name>
    <dbReference type="NCBI Taxonomy" id="3888"/>
    <lineage>
        <taxon>Eukaryota</taxon>
        <taxon>Viridiplantae</taxon>
        <taxon>Streptophyta</taxon>
        <taxon>Embryophyta</taxon>
        <taxon>Tracheophyta</taxon>
        <taxon>Spermatophyta</taxon>
        <taxon>Magnoliopsida</taxon>
        <taxon>eudicotyledons</taxon>
        <taxon>Gunneridae</taxon>
        <taxon>Pentapetalae</taxon>
        <taxon>rosids</taxon>
        <taxon>fabids</taxon>
        <taxon>Fabales</taxon>
        <taxon>Fabaceae</taxon>
        <taxon>Papilionoideae</taxon>
        <taxon>50 kb inversion clade</taxon>
        <taxon>NPAAA clade</taxon>
        <taxon>Hologalegina</taxon>
        <taxon>IRL clade</taxon>
        <taxon>Fabeae</taxon>
        <taxon>Lathyrus</taxon>
    </lineage>
</organism>
<dbReference type="GO" id="GO:0000118">
    <property type="term" value="C:histone deacetylase complex"/>
    <property type="evidence" value="ECO:0007669"/>
    <property type="project" value="TreeGrafter"/>
</dbReference>
<dbReference type="Gene3D" id="1.20.1160.11">
    <property type="entry name" value="Paired amphipathic helix"/>
    <property type="match status" value="1"/>
</dbReference>
<evidence type="ECO:0000256" key="2">
    <source>
        <dbReference type="ARBA" id="ARBA00022491"/>
    </source>
</evidence>
<dbReference type="EMBL" id="JAMSHJ010000006">
    <property type="protein sequence ID" value="KAI5400914.1"/>
    <property type="molecule type" value="Genomic_DNA"/>
</dbReference>
<evidence type="ECO:0000313" key="6">
    <source>
        <dbReference type="EMBL" id="KAI5400914.1"/>
    </source>
</evidence>
<dbReference type="PROSITE" id="PS51477">
    <property type="entry name" value="PAH"/>
    <property type="match status" value="1"/>
</dbReference>
<dbReference type="GO" id="GO:0000785">
    <property type="term" value="C:chromatin"/>
    <property type="evidence" value="ECO:0007669"/>
    <property type="project" value="TreeGrafter"/>
</dbReference>
<feature type="region of interest" description="Disordered" evidence="5">
    <location>
        <begin position="80"/>
        <end position="178"/>
    </location>
</feature>
<dbReference type="Gramene" id="Psat06G0567100-T1">
    <property type="protein sequence ID" value="KAI5400914.1"/>
    <property type="gene ID" value="KIW84_065671"/>
</dbReference>
<evidence type="ECO:0000256" key="4">
    <source>
        <dbReference type="PROSITE-ProRule" id="PRU00810"/>
    </source>
</evidence>
<name>A0A9D5AA51_PEA</name>
<proteinExistence type="predicted"/>
<dbReference type="InterPro" id="IPR003822">
    <property type="entry name" value="PAH"/>
</dbReference>
<dbReference type="PANTHER" id="PTHR12346">
    <property type="entry name" value="SIN3B-RELATED"/>
    <property type="match status" value="1"/>
</dbReference>
<sequence>MSSSRIVPNYEDAEAFMAAVKFVLQDKSEEYTEFLKILIDYKAKRVDIEAIKKFAIELFQEHTDLISRLNIFMPPGHHISLPLDDEQRGDNDVAKEEQKDDEGDGDALAVNANEQQGDGKDVEQQGDGKDDEQQGDDKDVEQQGDDKDVEQQGDGKDVEQQGDGKDVEQQGVPHNSKMLTLRFIPMPIRNRPNFTIRNIHSGTKVSDMKKFLELHVSNAVPQDGKFFFIHKHRVMYENQSFEMHDARTGDRIELFDGVIIQGDD</sequence>
<accession>A0A9D5AA51</accession>
<comment type="subcellular location">
    <subcellularLocation>
        <location evidence="1 4">Nucleus</location>
    </subcellularLocation>
</comment>
<dbReference type="SUPFAM" id="SSF47762">
    <property type="entry name" value="PAH2 domain"/>
    <property type="match status" value="1"/>
</dbReference>
<dbReference type="AlphaFoldDB" id="A0A9D5AA51"/>
<dbReference type="Pfam" id="PF02671">
    <property type="entry name" value="PAH"/>
    <property type="match status" value="1"/>
</dbReference>
<dbReference type="InterPro" id="IPR039774">
    <property type="entry name" value="Sin3-like"/>
</dbReference>